<protein>
    <submittedName>
        <fullName evidence="2">Putative secreted protein</fullName>
    </submittedName>
</protein>
<evidence type="ECO:0000313" key="2">
    <source>
        <dbReference type="EMBL" id="MBW46900.1"/>
    </source>
</evidence>
<evidence type="ECO:0000256" key="1">
    <source>
        <dbReference type="SAM" id="SignalP"/>
    </source>
</evidence>
<dbReference type="AlphaFoldDB" id="A0A2M4B1J5"/>
<sequence length="68" mass="7844">MYVCIILFLLLFQRGGLFCCCMPIPKAPDSLQQDCYIPNYLPLTQLVYFYIQHLTIHNDTLSSPLSES</sequence>
<name>A0A2M4B1J5_9DIPT</name>
<feature type="chain" id="PRO_5014630240" evidence="1">
    <location>
        <begin position="20"/>
        <end position="68"/>
    </location>
</feature>
<organism evidence="2">
    <name type="scientific">Anopheles triannulatus</name>
    <dbReference type="NCBI Taxonomy" id="58253"/>
    <lineage>
        <taxon>Eukaryota</taxon>
        <taxon>Metazoa</taxon>
        <taxon>Ecdysozoa</taxon>
        <taxon>Arthropoda</taxon>
        <taxon>Hexapoda</taxon>
        <taxon>Insecta</taxon>
        <taxon>Pterygota</taxon>
        <taxon>Neoptera</taxon>
        <taxon>Endopterygota</taxon>
        <taxon>Diptera</taxon>
        <taxon>Nematocera</taxon>
        <taxon>Culicoidea</taxon>
        <taxon>Culicidae</taxon>
        <taxon>Anophelinae</taxon>
        <taxon>Anopheles</taxon>
    </lineage>
</organism>
<keyword evidence="1" id="KW-0732">Signal</keyword>
<proteinExistence type="predicted"/>
<accession>A0A2M4B1J5</accession>
<reference evidence="2" key="1">
    <citation type="submission" date="2018-01" db="EMBL/GenBank/DDBJ databases">
        <title>An insight into the sialome of Amazonian anophelines.</title>
        <authorList>
            <person name="Ribeiro J.M."/>
            <person name="Scarpassa V."/>
            <person name="Calvo E."/>
        </authorList>
    </citation>
    <scope>NUCLEOTIDE SEQUENCE</scope>
    <source>
        <tissue evidence="2">Salivary glands</tissue>
    </source>
</reference>
<dbReference type="EMBL" id="GGFK01013579">
    <property type="protein sequence ID" value="MBW46900.1"/>
    <property type="molecule type" value="Transcribed_RNA"/>
</dbReference>
<feature type="signal peptide" evidence="1">
    <location>
        <begin position="1"/>
        <end position="19"/>
    </location>
</feature>